<name>A0A5C7F5T0_9BACT</name>
<dbReference type="SUPFAM" id="SSF143422">
    <property type="entry name" value="Transposase IS200-like"/>
    <property type="match status" value="1"/>
</dbReference>
<evidence type="ECO:0000313" key="2">
    <source>
        <dbReference type="EMBL" id="TXF86012.1"/>
    </source>
</evidence>
<dbReference type="InterPro" id="IPR052715">
    <property type="entry name" value="RAYT_transposase"/>
</dbReference>
<dbReference type="PANTHER" id="PTHR36966">
    <property type="entry name" value="REP-ASSOCIATED TYROSINE TRANSPOSASE"/>
    <property type="match status" value="1"/>
</dbReference>
<dbReference type="Pfam" id="PF01797">
    <property type="entry name" value="Y1_Tnp"/>
    <property type="match status" value="1"/>
</dbReference>
<dbReference type="GO" id="GO:0004803">
    <property type="term" value="F:transposase activity"/>
    <property type="evidence" value="ECO:0007669"/>
    <property type="project" value="InterPro"/>
</dbReference>
<reference evidence="2 3" key="1">
    <citation type="submission" date="2019-08" db="EMBL/GenBank/DDBJ databases">
        <title>Lewinella sp. strain SSH13 Genome sequencing and assembly.</title>
        <authorList>
            <person name="Kim I."/>
        </authorList>
    </citation>
    <scope>NUCLEOTIDE SEQUENCE [LARGE SCALE GENOMIC DNA]</scope>
    <source>
        <strain evidence="2 3">SSH13</strain>
    </source>
</reference>
<gene>
    <name evidence="2" type="ORF">FUA23_19950</name>
</gene>
<dbReference type="AlphaFoldDB" id="A0A5C7F5T0"/>
<evidence type="ECO:0000313" key="3">
    <source>
        <dbReference type="Proteomes" id="UP000321907"/>
    </source>
</evidence>
<dbReference type="GO" id="GO:0006313">
    <property type="term" value="P:DNA transposition"/>
    <property type="evidence" value="ECO:0007669"/>
    <property type="project" value="InterPro"/>
</dbReference>
<comment type="caution">
    <text evidence="2">The sequence shown here is derived from an EMBL/GenBank/DDBJ whole genome shotgun (WGS) entry which is preliminary data.</text>
</comment>
<protein>
    <recommendedName>
        <fullName evidence="1">Transposase IS200-like domain-containing protein</fullName>
    </recommendedName>
</protein>
<dbReference type="EMBL" id="VOXD01000042">
    <property type="protein sequence ID" value="TXF86012.1"/>
    <property type="molecule type" value="Genomic_DNA"/>
</dbReference>
<dbReference type="Gene3D" id="3.30.70.1290">
    <property type="entry name" value="Transposase IS200-like"/>
    <property type="match status" value="1"/>
</dbReference>
<keyword evidence="3" id="KW-1185">Reference proteome</keyword>
<sequence length="217" mass="25294">MPAKIPHDPIRQDPIHITYRLLGSIPKSVKAQLKLRRDKALSEMEAEIMGLPEEHRIQERHKQKFLIEGKYELELEEAIHQAAITNPMFLADKGIAEIIIDSWLFFRKSGLYIYAICVMSNHVHLIVRATEGVEEIPIGPIIGRHKSFTAHKVNEQLKRGEQGVWNRTYFDRRIRTGKFTTVMWYVLNNPVKAGLVSHWRDWPGTYLNPDFEELFRA</sequence>
<dbReference type="SMART" id="SM01321">
    <property type="entry name" value="Y1_Tnp"/>
    <property type="match status" value="1"/>
</dbReference>
<dbReference type="Proteomes" id="UP000321907">
    <property type="component" value="Unassembled WGS sequence"/>
</dbReference>
<dbReference type="GO" id="GO:0043565">
    <property type="term" value="F:sequence-specific DNA binding"/>
    <property type="evidence" value="ECO:0007669"/>
    <property type="project" value="TreeGrafter"/>
</dbReference>
<evidence type="ECO:0000259" key="1">
    <source>
        <dbReference type="SMART" id="SM01321"/>
    </source>
</evidence>
<feature type="domain" description="Transposase IS200-like" evidence="1">
    <location>
        <begin position="74"/>
        <end position="189"/>
    </location>
</feature>
<accession>A0A5C7F5T0</accession>
<dbReference type="OrthoDB" id="9788881at2"/>
<proteinExistence type="predicted"/>
<organism evidence="2 3">
    <name type="scientific">Neolewinella aurantiaca</name>
    <dbReference type="NCBI Taxonomy" id="2602767"/>
    <lineage>
        <taxon>Bacteria</taxon>
        <taxon>Pseudomonadati</taxon>
        <taxon>Bacteroidota</taxon>
        <taxon>Saprospiria</taxon>
        <taxon>Saprospirales</taxon>
        <taxon>Lewinellaceae</taxon>
        <taxon>Neolewinella</taxon>
    </lineage>
</organism>
<dbReference type="PANTHER" id="PTHR36966:SF1">
    <property type="entry name" value="REP-ASSOCIATED TYROSINE TRANSPOSASE"/>
    <property type="match status" value="1"/>
</dbReference>
<dbReference type="InterPro" id="IPR036515">
    <property type="entry name" value="Transposase_17_sf"/>
</dbReference>
<dbReference type="RefSeq" id="WP_147932542.1">
    <property type="nucleotide sequence ID" value="NZ_VOXD01000042.1"/>
</dbReference>
<dbReference type="InterPro" id="IPR002686">
    <property type="entry name" value="Transposase_17"/>
</dbReference>